<evidence type="ECO:0000256" key="6">
    <source>
        <dbReference type="ARBA" id="ARBA00023128"/>
    </source>
</evidence>
<evidence type="ECO:0008006" key="11">
    <source>
        <dbReference type="Google" id="ProtNLM"/>
    </source>
</evidence>
<evidence type="ECO:0000256" key="4">
    <source>
        <dbReference type="ARBA" id="ARBA00022803"/>
    </source>
</evidence>
<proteinExistence type="inferred from homology"/>
<dbReference type="Gene3D" id="1.25.40.10">
    <property type="entry name" value="Tetratricopeptide repeat domain"/>
    <property type="match status" value="2"/>
</dbReference>
<dbReference type="Pfam" id="PF13424">
    <property type="entry name" value="TPR_12"/>
    <property type="match status" value="1"/>
</dbReference>
<dbReference type="GO" id="GO:0034551">
    <property type="term" value="P:mitochondrial respiratory chain complex III assembly"/>
    <property type="evidence" value="ECO:0007669"/>
    <property type="project" value="InterPro"/>
</dbReference>
<protein>
    <recommendedName>
        <fullName evidence="11">MalT-like TPR region domain-containing protein</fullName>
    </recommendedName>
</protein>
<accession>A0A8D0CSZ1</accession>
<reference evidence="9" key="1">
    <citation type="submission" date="2025-08" db="UniProtKB">
        <authorList>
            <consortium name="Ensembl"/>
        </authorList>
    </citation>
    <scope>IDENTIFICATION</scope>
</reference>
<dbReference type="Proteomes" id="UP000694568">
    <property type="component" value="Unplaced"/>
</dbReference>
<keyword evidence="6" id="KW-0496">Mitochondrion</keyword>
<feature type="coiled-coil region" evidence="7">
    <location>
        <begin position="223"/>
        <end position="253"/>
    </location>
</feature>
<evidence type="ECO:0000313" key="10">
    <source>
        <dbReference type="Proteomes" id="UP000694568"/>
    </source>
</evidence>
<keyword evidence="10" id="KW-1185">Reference proteome</keyword>
<dbReference type="AlphaFoldDB" id="A0A8D0CSZ1"/>
<dbReference type="PANTHER" id="PTHR13143">
    <property type="entry name" value="TETRATRICOPEPTIDE REPEAT PROTEIN 19"/>
    <property type="match status" value="1"/>
</dbReference>
<name>A0A8D0CSZ1_SANLU</name>
<evidence type="ECO:0000256" key="7">
    <source>
        <dbReference type="SAM" id="Coils"/>
    </source>
</evidence>
<organism evidence="9 10">
    <name type="scientific">Sander lucioperca</name>
    <name type="common">Pike-perch</name>
    <name type="synonym">Perca lucioperca</name>
    <dbReference type="NCBI Taxonomy" id="283035"/>
    <lineage>
        <taxon>Eukaryota</taxon>
        <taxon>Metazoa</taxon>
        <taxon>Chordata</taxon>
        <taxon>Craniata</taxon>
        <taxon>Vertebrata</taxon>
        <taxon>Euteleostomi</taxon>
        <taxon>Actinopterygii</taxon>
        <taxon>Neopterygii</taxon>
        <taxon>Teleostei</taxon>
        <taxon>Neoteleostei</taxon>
        <taxon>Acanthomorphata</taxon>
        <taxon>Eupercaria</taxon>
        <taxon>Perciformes</taxon>
        <taxon>Percoidei</taxon>
        <taxon>Percidae</taxon>
        <taxon>Luciopercinae</taxon>
        <taxon>Sander</taxon>
    </lineage>
</organism>
<feature type="region of interest" description="Disordered" evidence="8">
    <location>
        <begin position="61"/>
        <end position="80"/>
    </location>
</feature>
<dbReference type="SUPFAM" id="SSF48452">
    <property type="entry name" value="TPR-like"/>
    <property type="match status" value="2"/>
</dbReference>
<evidence type="ECO:0000256" key="2">
    <source>
        <dbReference type="ARBA" id="ARBA00008219"/>
    </source>
</evidence>
<dbReference type="GeneTree" id="ENSGT00390000009194"/>
<sequence length="493" mass="54391">MAACCVRIAVTQTLRGFRGRGHLRHIPAAARQQKDGSVTTQTGQGKHSACWVTLRHESIGGDLQNTERGGGGGGGRGGRGGGGGGVLWAAVAFSLFRSDEDQRDEAQRKEDDIILLLKKAKLSVYRGQLQAASGFLHQAVALAHQTHNTQAIIYTYSLMANLAYVQGQLDSAEKLFKAAMSFLLSGGTPQDDNAVIEMSLKLATIYAEQNKTELAEQGFSFCLESLEAKLNQKETAAEELTEEQEALRKETRLLLGLCLDSRARYQASSLHLEQAGRDYQKALDICRSEQGDTHPQVDRQVDRQAGRDYQKALDICRSEQGDTHPQVDRQVDRQAGRDYQKALDICRSEQGDTHPQVDRQVDRQAGRDYQKALDICRSEQGDTHPQTLVLMSDLATILDLQGRHDDALALIQQAVDLSRSAGHPDQHVLLGNMAGILLHTGRVQDSVQLYHEALSLAQQAGDQEAVIQIQEGLEEVKKRRKQQEEEEEKTGPQ</sequence>
<dbReference type="GO" id="GO:0005743">
    <property type="term" value="C:mitochondrial inner membrane"/>
    <property type="evidence" value="ECO:0007669"/>
    <property type="project" value="TreeGrafter"/>
</dbReference>
<dbReference type="PANTHER" id="PTHR13143:SF6">
    <property type="entry name" value="TETRATRICOPEPTIDE REPEAT PROTEIN 19, MITOCHONDRIAL"/>
    <property type="match status" value="1"/>
</dbReference>
<evidence type="ECO:0000256" key="8">
    <source>
        <dbReference type="SAM" id="MobiDB-lite"/>
    </source>
</evidence>
<dbReference type="InterPro" id="IPR040395">
    <property type="entry name" value="TTC19"/>
</dbReference>
<reference evidence="9" key="2">
    <citation type="submission" date="2025-09" db="UniProtKB">
        <authorList>
            <consortium name="Ensembl"/>
        </authorList>
    </citation>
    <scope>IDENTIFICATION</scope>
</reference>
<evidence type="ECO:0000256" key="1">
    <source>
        <dbReference type="ARBA" id="ARBA00004173"/>
    </source>
</evidence>
<feature type="compositionally biased region" description="Gly residues" evidence="8">
    <location>
        <begin position="68"/>
        <end position="80"/>
    </location>
</feature>
<keyword evidence="7" id="KW-0175">Coiled coil</keyword>
<comment type="similarity">
    <text evidence="2">Belongs to the TTC19 family.</text>
</comment>
<dbReference type="InterPro" id="IPR019734">
    <property type="entry name" value="TPR_rpt"/>
</dbReference>
<gene>
    <name evidence="9" type="primary">ttc19</name>
</gene>
<evidence type="ECO:0000256" key="5">
    <source>
        <dbReference type="ARBA" id="ARBA00022946"/>
    </source>
</evidence>
<dbReference type="SMART" id="SM00028">
    <property type="entry name" value="TPR"/>
    <property type="match status" value="4"/>
</dbReference>
<keyword evidence="4" id="KW-0802">TPR repeat</keyword>
<keyword evidence="3" id="KW-0677">Repeat</keyword>
<dbReference type="Ensembl" id="ENSSLUT00000009358.1">
    <property type="protein sequence ID" value="ENSSLUP00000009069.1"/>
    <property type="gene ID" value="ENSSLUG00000004267.1"/>
</dbReference>
<evidence type="ECO:0000313" key="9">
    <source>
        <dbReference type="Ensembl" id="ENSSLUP00000009069.1"/>
    </source>
</evidence>
<comment type="subcellular location">
    <subcellularLocation>
        <location evidence="1">Mitochondrion</location>
    </subcellularLocation>
</comment>
<evidence type="ECO:0000256" key="3">
    <source>
        <dbReference type="ARBA" id="ARBA00022737"/>
    </source>
</evidence>
<dbReference type="InterPro" id="IPR011990">
    <property type="entry name" value="TPR-like_helical_dom_sf"/>
</dbReference>
<keyword evidence="5" id="KW-0809">Transit peptide</keyword>